<comment type="function">
    <text evidence="10">Lyase that catalyzes the covalent linking of the heme group to the cytochrome C apoprotein to produce the mature functional cytochrome.</text>
</comment>
<dbReference type="EC" id="4.4.1.17" evidence="10"/>
<evidence type="ECO:0000256" key="9">
    <source>
        <dbReference type="ARBA" id="ARBA00023239"/>
    </source>
</evidence>
<organism evidence="12 13">
    <name type="scientific">Monosporascus ibericus</name>
    <dbReference type="NCBI Taxonomy" id="155417"/>
    <lineage>
        <taxon>Eukaryota</taxon>
        <taxon>Fungi</taxon>
        <taxon>Dikarya</taxon>
        <taxon>Ascomycota</taxon>
        <taxon>Pezizomycotina</taxon>
        <taxon>Sordariomycetes</taxon>
        <taxon>Xylariomycetidae</taxon>
        <taxon>Xylariales</taxon>
        <taxon>Xylariales incertae sedis</taxon>
        <taxon>Monosporascus</taxon>
    </lineage>
</organism>
<evidence type="ECO:0000313" key="12">
    <source>
        <dbReference type="EMBL" id="RYO86960.1"/>
    </source>
</evidence>
<evidence type="ECO:0000256" key="7">
    <source>
        <dbReference type="ARBA" id="ARBA00023128"/>
    </source>
</evidence>
<dbReference type="GO" id="GO:0005743">
    <property type="term" value="C:mitochondrial inner membrane"/>
    <property type="evidence" value="ECO:0007669"/>
    <property type="project" value="UniProtKB-SubCell"/>
</dbReference>
<gene>
    <name evidence="12" type="ORF">DL764_008927</name>
</gene>
<feature type="compositionally biased region" description="Pro residues" evidence="11">
    <location>
        <begin position="43"/>
        <end position="53"/>
    </location>
</feature>
<feature type="compositionally biased region" description="Basic and acidic residues" evidence="11">
    <location>
        <begin position="66"/>
        <end position="81"/>
    </location>
</feature>
<keyword evidence="3 10" id="KW-0349">Heme</keyword>
<evidence type="ECO:0000256" key="4">
    <source>
        <dbReference type="ARBA" id="ARBA00022723"/>
    </source>
</evidence>
<keyword evidence="5 10" id="KW-0999">Mitochondrion inner membrane</keyword>
<evidence type="ECO:0000256" key="11">
    <source>
        <dbReference type="SAM" id="MobiDB-lite"/>
    </source>
</evidence>
<feature type="compositionally biased region" description="Low complexity" evidence="11">
    <location>
        <begin position="141"/>
        <end position="159"/>
    </location>
</feature>
<dbReference type="GO" id="GO:0004408">
    <property type="term" value="F:holocytochrome-c synthase activity"/>
    <property type="evidence" value="ECO:0007669"/>
    <property type="project" value="UniProtKB-EC"/>
</dbReference>
<keyword evidence="6 10" id="KW-0408">Iron</keyword>
<keyword evidence="8 10" id="KW-0472">Membrane</keyword>
<evidence type="ECO:0000256" key="1">
    <source>
        <dbReference type="ARBA" id="ARBA00004273"/>
    </source>
</evidence>
<accession>A0A4Q4SWC0</accession>
<evidence type="ECO:0000256" key="6">
    <source>
        <dbReference type="ARBA" id="ARBA00023004"/>
    </source>
</evidence>
<feature type="compositionally biased region" description="Low complexity" evidence="11">
    <location>
        <begin position="25"/>
        <end position="42"/>
    </location>
</feature>
<feature type="compositionally biased region" description="Low complexity" evidence="11">
    <location>
        <begin position="106"/>
        <end position="126"/>
    </location>
</feature>
<dbReference type="InterPro" id="IPR000511">
    <property type="entry name" value="Holocyt_c/c1_synthase"/>
</dbReference>
<comment type="catalytic activity">
    <reaction evidence="10">
        <text>holo-[cytochrome c] = apo-[cytochrome c] + heme b</text>
        <dbReference type="Rhea" id="RHEA:22648"/>
        <dbReference type="Rhea" id="RHEA-COMP:10725"/>
        <dbReference type="Rhea" id="RHEA-COMP:10726"/>
        <dbReference type="ChEBI" id="CHEBI:29950"/>
        <dbReference type="ChEBI" id="CHEBI:60344"/>
        <dbReference type="ChEBI" id="CHEBI:83739"/>
        <dbReference type="EC" id="4.4.1.17"/>
    </reaction>
</comment>
<evidence type="ECO:0000313" key="13">
    <source>
        <dbReference type="Proteomes" id="UP000293360"/>
    </source>
</evidence>
<feature type="region of interest" description="Disordered" evidence="11">
    <location>
        <begin position="206"/>
        <end position="230"/>
    </location>
</feature>
<dbReference type="AlphaFoldDB" id="A0A4Q4SWC0"/>
<evidence type="ECO:0000256" key="2">
    <source>
        <dbReference type="ARBA" id="ARBA00007255"/>
    </source>
</evidence>
<name>A0A4Q4SWC0_9PEZI</name>
<comment type="subcellular location">
    <subcellularLocation>
        <location evidence="1 10">Mitochondrion inner membrane</location>
    </subcellularLocation>
</comment>
<dbReference type="EMBL" id="QJNU01000762">
    <property type="protein sequence ID" value="RYO86960.1"/>
    <property type="molecule type" value="Genomic_DNA"/>
</dbReference>
<reference evidence="12 13" key="1">
    <citation type="submission" date="2018-06" db="EMBL/GenBank/DDBJ databases">
        <title>Complete Genomes of Monosporascus.</title>
        <authorList>
            <person name="Robinson A.J."/>
            <person name="Natvig D.O."/>
        </authorList>
    </citation>
    <scope>NUCLEOTIDE SEQUENCE [LARGE SCALE GENOMIC DNA]</scope>
    <source>
        <strain evidence="12 13">CBS 110550</strain>
    </source>
</reference>
<keyword evidence="13" id="KW-1185">Reference proteome</keyword>
<sequence length="382" mass="40578">MQLQEDHQPATCPVDHKSREAWLTRARAAATATSGTDTTRLPSPSPSLPPSHPPVTVDSNTGSRGAPREAESCPVDDRAREVWLQQARATGPSPSELSRPYAHHPATATTTTTTAPSASSSSSSSSWTSYLPRLPSLWASPPPSSITSAPKAAPNANNNGDPLATLGTEREVSTIPRTAMSSYPASYSAAASAPLPSAAAAATASSPLGTTASHGAPANNEQETGADAASGNWIYPSERMFFEAMRRKGHDPRAPDMRAVVPIHNAVNERAWAEIKAWEGPWVQGTSCSGPRLDSFSGLAGRMSPRARVNGLLGYAPPFDRHDWVVDRCGTRVEYVIDFYAGRRESAAAAVGKPLSFYLDVRPKLNSWEGVKMRVCRALGVV</sequence>
<comment type="caution">
    <text evidence="12">The sequence shown here is derived from an EMBL/GenBank/DDBJ whole genome shotgun (WGS) entry which is preliminary data.</text>
</comment>
<dbReference type="GO" id="GO:0046872">
    <property type="term" value="F:metal ion binding"/>
    <property type="evidence" value="ECO:0007669"/>
    <property type="project" value="UniProtKB-KW"/>
</dbReference>
<dbReference type="STRING" id="155417.A0A4Q4SWC0"/>
<dbReference type="OrthoDB" id="4243at2759"/>
<dbReference type="Pfam" id="PF01265">
    <property type="entry name" value="Cyto_heme_lyase"/>
    <property type="match status" value="1"/>
</dbReference>
<comment type="similarity">
    <text evidence="2 10">Belongs to the cytochrome c-type heme lyase family.</text>
</comment>
<dbReference type="PANTHER" id="PTHR12743">
    <property type="entry name" value="CYTOCHROME C1 HEME LYASE"/>
    <property type="match status" value="1"/>
</dbReference>
<feature type="region of interest" description="Disordered" evidence="11">
    <location>
        <begin position="141"/>
        <end position="171"/>
    </location>
</feature>
<evidence type="ECO:0000256" key="8">
    <source>
        <dbReference type="ARBA" id="ARBA00023136"/>
    </source>
</evidence>
<keyword evidence="9 10" id="KW-0456">Lyase</keyword>
<keyword evidence="4 10" id="KW-0479">Metal-binding</keyword>
<feature type="region of interest" description="Disordered" evidence="11">
    <location>
        <begin position="25"/>
        <end position="126"/>
    </location>
</feature>
<evidence type="ECO:0000256" key="5">
    <source>
        <dbReference type="ARBA" id="ARBA00022792"/>
    </source>
</evidence>
<keyword evidence="7 10" id="KW-0496">Mitochondrion</keyword>
<dbReference type="PANTHER" id="PTHR12743:SF0">
    <property type="entry name" value="HOLOCYTOCHROME C-TYPE SYNTHASE"/>
    <property type="match status" value="1"/>
</dbReference>
<protein>
    <recommendedName>
        <fullName evidence="10">Holocytochrome c-type synthase</fullName>
        <ecNumber evidence="10">4.4.1.17</ecNumber>
    </recommendedName>
</protein>
<dbReference type="PROSITE" id="PS00822">
    <property type="entry name" value="CYTO_HEME_LYASE_2"/>
    <property type="match status" value="1"/>
</dbReference>
<evidence type="ECO:0000256" key="3">
    <source>
        <dbReference type="ARBA" id="ARBA00022617"/>
    </source>
</evidence>
<proteinExistence type="inferred from homology"/>
<evidence type="ECO:0000256" key="10">
    <source>
        <dbReference type="RuleBase" id="RU363130"/>
    </source>
</evidence>
<dbReference type="Proteomes" id="UP000293360">
    <property type="component" value="Unassembled WGS sequence"/>
</dbReference>